<proteinExistence type="predicted"/>
<dbReference type="EMBL" id="KN847485">
    <property type="protein sequence ID" value="KIW99643.1"/>
    <property type="molecule type" value="Genomic_DNA"/>
</dbReference>
<feature type="region of interest" description="Disordered" evidence="1">
    <location>
        <begin position="61"/>
        <end position="95"/>
    </location>
</feature>
<dbReference type="RefSeq" id="XP_013266780.1">
    <property type="nucleotide sequence ID" value="XM_013411326.1"/>
</dbReference>
<protein>
    <submittedName>
        <fullName evidence="2">Uncharacterized protein</fullName>
    </submittedName>
</protein>
<feature type="region of interest" description="Disordered" evidence="1">
    <location>
        <begin position="111"/>
        <end position="131"/>
    </location>
</feature>
<evidence type="ECO:0000256" key="1">
    <source>
        <dbReference type="SAM" id="MobiDB-lite"/>
    </source>
</evidence>
<evidence type="ECO:0000313" key="3">
    <source>
        <dbReference type="Proteomes" id="UP000053617"/>
    </source>
</evidence>
<feature type="compositionally biased region" description="Polar residues" evidence="1">
    <location>
        <begin position="112"/>
        <end position="131"/>
    </location>
</feature>
<dbReference type="HOGENOM" id="CLU_1928745_0_0_1"/>
<dbReference type="AlphaFoldDB" id="A0A0D2I1M3"/>
<dbReference type="Proteomes" id="UP000053617">
    <property type="component" value="Unassembled WGS sequence"/>
</dbReference>
<gene>
    <name evidence="2" type="ORF">Z518_11056</name>
</gene>
<sequence>MKSIQIWLAFDLRRHDWTLTQTTTSALGKNERVNVGGNNFKTKSEDVELNEMWTEELKTRTAARTGTASGPNGDHEISYSSDNETRMGPELGDSQTCSVITQMRTGKISLRGTFTPSTRPTLTNANAAMAA</sequence>
<name>A0A0D2I1M3_9EURO</name>
<organism evidence="2 3">
    <name type="scientific">Rhinocladiella mackenziei CBS 650.93</name>
    <dbReference type="NCBI Taxonomy" id="1442369"/>
    <lineage>
        <taxon>Eukaryota</taxon>
        <taxon>Fungi</taxon>
        <taxon>Dikarya</taxon>
        <taxon>Ascomycota</taxon>
        <taxon>Pezizomycotina</taxon>
        <taxon>Eurotiomycetes</taxon>
        <taxon>Chaetothyriomycetidae</taxon>
        <taxon>Chaetothyriales</taxon>
        <taxon>Herpotrichiellaceae</taxon>
        <taxon>Rhinocladiella</taxon>
    </lineage>
</organism>
<feature type="compositionally biased region" description="Basic and acidic residues" evidence="1">
    <location>
        <begin position="73"/>
        <end position="87"/>
    </location>
</feature>
<reference evidence="2 3" key="1">
    <citation type="submission" date="2015-01" db="EMBL/GenBank/DDBJ databases">
        <title>The Genome Sequence of Rhinocladiella mackenzie CBS 650.93.</title>
        <authorList>
            <consortium name="The Broad Institute Genomics Platform"/>
            <person name="Cuomo C."/>
            <person name="de Hoog S."/>
            <person name="Gorbushina A."/>
            <person name="Stielow B."/>
            <person name="Teixiera M."/>
            <person name="Abouelleil A."/>
            <person name="Chapman S.B."/>
            <person name="Priest M."/>
            <person name="Young S.K."/>
            <person name="Wortman J."/>
            <person name="Nusbaum C."/>
            <person name="Birren B."/>
        </authorList>
    </citation>
    <scope>NUCLEOTIDE SEQUENCE [LARGE SCALE GENOMIC DNA]</scope>
    <source>
        <strain evidence="2 3">CBS 650.93</strain>
    </source>
</reference>
<accession>A0A0D2I1M3</accession>
<dbReference type="GeneID" id="25299127"/>
<keyword evidence="3" id="KW-1185">Reference proteome</keyword>
<dbReference type="VEuPathDB" id="FungiDB:Z518_11056"/>
<evidence type="ECO:0000313" key="2">
    <source>
        <dbReference type="EMBL" id="KIW99643.1"/>
    </source>
</evidence>